<feature type="compositionally biased region" description="Polar residues" evidence="1">
    <location>
        <begin position="67"/>
        <end position="80"/>
    </location>
</feature>
<sequence>MSWAITDTRELGGLAVSAYPSPPQSSSAFSQRRRSSAAHARPAAPPPNLPIPSIPNIPQDPAESTEEVPSTNGFSRPNRSSLFVGTVVQPRLAVQTPSSSSASSSVDDLSDPPPQSILPNSSSRFHEPEHLAIPANDGHLMPPEARTEHRIPSPRRALTQALELAREAVQLDSMNDNPELAVAAYGRSVALLNEVMERVRNGEESTEFTRRRNGRRRSVFAQEEEIRKLQSIHDTYADRMNILSIIYSIQPVPYHSNNIYSPASATPSTSLGSTASTSPTNSPTPSDDIPEHLPVRIFSSDDTPADYQDFPQADEGMTAIGAAMFMRDLASPTGFEISGLPSSGTHPYASAPAVYEDTPPSTAVPPILSNGAARSSIRRLTRTQSNLPPAPPLPSKISPSAPSSSQSEIAHSNLGPARPRGESVIGHRRTGSGSRLAALEEEEEKYSSSRQSTIRESKSQSSSGHAYDSPPLPALPMPSPPLPDTSGTARPIPPSKLPPSPRPANVSRPRGSSTISTRSDASGIINPTPNQGTIYQRRPKTSGPSTPRSSSPAESTTSAGSIPLPKSVVSSLPGTSSSSSLVTTRSRSSSQPPGRRPSIVNGRISPSEDRPPLPSTANGVFGIPTVPPQRFSKSPLNIQSLTVQTDLTNNSSLAPMSTIAPGVPLTPTSPLPPVPPTDPLRKPYHLMNLLRTTMISATGGYITRRLHVPQEVWSQGGAKLGNLMEKVRVVDILCTALEDLQGFSSDCFGAGNVSSGMALGIGSIGRKEGEAWIAKLEDFSTVCDGVVANFGKKLGVGEGFVIKKTTWGDKLGRRFDKLTNGKNLDSPAAYVQGLKKLFLHAQLLDEHTQAITSTPVAPAYGALPAEIRSAADLKLKRSSEFFASVVLTFVIRDLSMLLDKYAKKCEKWLAE</sequence>
<dbReference type="EMBL" id="JANVFU010000001">
    <property type="protein sequence ID" value="KAJ3750136.1"/>
    <property type="molecule type" value="Genomic_DNA"/>
</dbReference>
<feature type="region of interest" description="Disordered" evidence="1">
    <location>
        <begin position="1"/>
        <end position="80"/>
    </location>
</feature>
<dbReference type="PANTHER" id="PTHR37327">
    <property type="entry name" value="CHROMOSOME 1, WHOLE GENOME SHOTGUN SEQUENCE"/>
    <property type="match status" value="1"/>
</dbReference>
<feature type="compositionally biased region" description="Pro residues" evidence="1">
    <location>
        <begin position="43"/>
        <end position="55"/>
    </location>
</feature>
<gene>
    <name evidence="2" type="ORF">DFH05DRAFT_1385547</name>
</gene>
<keyword evidence="3" id="KW-1185">Reference proteome</keyword>
<protein>
    <recommendedName>
        <fullName evidence="4">MIT domain-containing protein</fullName>
    </recommendedName>
</protein>
<dbReference type="AlphaFoldDB" id="A0A9W8PAN1"/>
<evidence type="ECO:0000256" key="1">
    <source>
        <dbReference type="SAM" id="MobiDB-lite"/>
    </source>
</evidence>
<organism evidence="2 3">
    <name type="scientific">Lentinula detonsa</name>
    <dbReference type="NCBI Taxonomy" id="2804962"/>
    <lineage>
        <taxon>Eukaryota</taxon>
        <taxon>Fungi</taxon>
        <taxon>Dikarya</taxon>
        <taxon>Basidiomycota</taxon>
        <taxon>Agaricomycotina</taxon>
        <taxon>Agaricomycetes</taxon>
        <taxon>Agaricomycetidae</taxon>
        <taxon>Agaricales</taxon>
        <taxon>Marasmiineae</taxon>
        <taxon>Omphalotaceae</taxon>
        <taxon>Lentinula</taxon>
    </lineage>
</organism>
<evidence type="ECO:0000313" key="2">
    <source>
        <dbReference type="EMBL" id="KAJ3750136.1"/>
    </source>
</evidence>
<feature type="region of interest" description="Disordered" evidence="1">
    <location>
        <begin position="94"/>
        <end position="154"/>
    </location>
</feature>
<evidence type="ECO:0008006" key="4">
    <source>
        <dbReference type="Google" id="ProtNLM"/>
    </source>
</evidence>
<dbReference type="Proteomes" id="UP001142393">
    <property type="component" value="Unassembled WGS sequence"/>
</dbReference>
<feature type="region of interest" description="Disordered" evidence="1">
    <location>
        <begin position="265"/>
        <end position="311"/>
    </location>
</feature>
<feature type="compositionally biased region" description="Low complexity" evidence="1">
    <location>
        <begin position="567"/>
        <end position="598"/>
    </location>
</feature>
<proteinExistence type="predicted"/>
<reference evidence="2 3" key="1">
    <citation type="journal article" date="2023" name="Proc. Natl. Acad. Sci. U.S.A.">
        <title>A global phylogenomic analysis of the shiitake genus Lentinula.</title>
        <authorList>
            <person name="Sierra-Patev S."/>
            <person name="Min B."/>
            <person name="Naranjo-Ortiz M."/>
            <person name="Looney B."/>
            <person name="Konkel Z."/>
            <person name="Slot J.C."/>
            <person name="Sakamoto Y."/>
            <person name="Steenwyk J.L."/>
            <person name="Rokas A."/>
            <person name="Carro J."/>
            <person name="Camarero S."/>
            <person name="Ferreira P."/>
            <person name="Molpeceres G."/>
            <person name="Ruiz-Duenas F.J."/>
            <person name="Serrano A."/>
            <person name="Henrissat B."/>
            <person name="Drula E."/>
            <person name="Hughes K.W."/>
            <person name="Mata J.L."/>
            <person name="Ishikawa N.K."/>
            <person name="Vargas-Isla R."/>
            <person name="Ushijima S."/>
            <person name="Smith C.A."/>
            <person name="Donoghue J."/>
            <person name="Ahrendt S."/>
            <person name="Andreopoulos W."/>
            <person name="He G."/>
            <person name="LaButti K."/>
            <person name="Lipzen A."/>
            <person name="Ng V."/>
            <person name="Riley R."/>
            <person name="Sandor L."/>
            <person name="Barry K."/>
            <person name="Martinez A.T."/>
            <person name="Xiao Y."/>
            <person name="Gibbons J.G."/>
            <person name="Terashima K."/>
            <person name="Grigoriev I.V."/>
            <person name="Hibbett D."/>
        </authorList>
    </citation>
    <scope>NUCLEOTIDE SEQUENCE [LARGE SCALE GENOMIC DNA]</scope>
    <source>
        <strain evidence="2 3">TFB7810</strain>
    </source>
</reference>
<evidence type="ECO:0000313" key="3">
    <source>
        <dbReference type="Proteomes" id="UP001142393"/>
    </source>
</evidence>
<dbReference type="PANTHER" id="PTHR37327:SF1">
    <property type="entry name" value="MICROTUBULE INTERACTING AND TRANSPORT DOMAIN-CONTAINING PROTEIN"/>
    <property type="match status" value="1"/>
</dbReference>
<feature type="compositionally biased region" description="Low complexity" evidence="1">
    <location>
        <begin position="97"/>
        <end position="107"/>
    </location>
</feature>
<feature type="region of interest" description="Disordered" evidence="1">
    <location>
        <begin position="351"/>
        <end position="371"/>
    </location>
</feature>
<accession>A0A9W8PAN1</accession>
<name>A0A9W8PAN1_9AGAR</name>
<feature type="compositionally biased region" description="Low complexity" evidence="1">
    <location>
        <begin position="395"/>
        <end position="407"/>
    </location>
</feature>
<feature type="compositionally biased region" description="Low complexity" evidence="1">
    <location>
        <begin position="541"/>
        <end position="552"/>
    </location>
</feature>
<feature type="compositionally biased region" description="Pro residues" evidence="1">
    <location>
        <begin position="491"/>
        <end position="502"/>
    </location>
</feature>
<feature type="compositionally biased region" description="Low complexity" evidence="1">
    <location>
        <begin position="273"/>
        <end position="286"/>
    </location>
</feature>
<feature type="region of interest" description="Disordered" evidence="1">
    <location>
        <begin position="383"/>
        <end position="633"/>
    </location>
</feature>
<feature type="compositionally biased region" description="Pro residues" evidence="1">
    <location>
        <begin position="470"/>
        <end position="483"/>
    </location>
</feature>
<feature type="compositionally biased region" description="Polar residues" evidence="1">
    <location>
        <begin position="510"/>
        <end position="534"/>
    </location>
</feature>
<comment type="caution">
    <text evidence="2">The sequence shown here is derived from an EMBL/GenBank/DDBJ whole genome shotgun (WGS) entry which is preliminary data.</text>
</comment>